<gene>
    <name evidence="1" type="ORF">NESG_01677</name>
</gene>
<dbReference type="RefSeq" id="XP_052904253.1">
    <property type="nucleotide sequence ID" value="XM_053049303.1"/>
</dbReference>
<protein>
    <submittedName>
        <fullName evidence="1">Uncharacterized protein</fullName>
    </submittedName>
</protein>
<keyword evidence="2" id="KW-1185">Reference proteome</keyword>
<sequence length="342" mass="39444">MTWNIACTQRKFFIESVFETKISIVSEEEEILIASCNFTGLYLKRNKSILFLETEKVILGTSTKSIQNIEFSLFLPKDIPPSYCGNNIGIVYNLNVYVQGMQTTFNRSFICSVVSGVPACFESSAKIFIPAQYESIAEEREKPIILLEDCPRNKHAHELIVELLRKGFKEGCMPDFLTQRTKVEESEELPEICAEARKYWIAEKENTHHPLKLYAKIMKQCYEKCERQVFYSITTQGKEYAKVLITITEEDPPHCLLNLSLELIEPIKNVGVSLVQVETVDDAESKERLYNTTKYVEYAKKVYFEIPLDRARCPTIITPSFSTQVEMVIVIDRLQEVRIKIK</sequence>
<comment type="caution">
    <text evidence="1">The sequence shown here is derived from an EMBL/GenBank/DDBJ whole genome shotgun (WGS) entry which is preliminary data.</text>
</comment>
<accession>A0A086J0N0</accession>
<evidence type="ECO:0000313" key="1">
    <source>
        <dbReference type="EMBL" id="KFG25698.1"/>
    </source>
</evidence>
<dbReference type="GeneID" id="77676650"/>
<organism evidence="1 2">
    <name type="scientific">Nematocida ausubeli (strain ATCC PRA-371 / ERTm2)</name>
    <name type="common">Nematode killer fungus</name>
    <dbReference type="NCBI Taxonomy" id="1913371"/>
    <lineage>
        <taxon>Eukaryota</taxon>
        <taxon>Fungi</taxon>
        <taxon>Fungi incertae sedis</taxon>
        <taxon>Microsporidia</taxon>
        <taxon>Nematocida</taxon>
    </lineage>
</organism>
<dbReference type="Proteomes" id="UP000054524">
    <property type="component" value="Unassembled WGS sequence"/>
</dbReference>
<reference evidence="1 2" key="1">
    <citation type="journal article" date="2014" name="Genome Announc.">
        <title>Genome Sequence of the Microsporidian Species Nematocida sp1 Strain ERTm6 (ATCC PRA-372).</title>
        <authorList>
            <person name="Bakowski M.A."/>
            <person name="Priest M."/>
            <person name="Young S."/>
            <person name="Cuomo C.A."/>
            <person name="Troemel E.R."/>
        </authorList>
    </citation>
    <scope>NUCLEOTIDE SEQUENCE [LARGE SCALE GENOMIC DNA]</scope>
    <source>
        <strain evidence="1 2">ERTm6</strain>
    </source>
</reference>
<dbReference type="EMBL" id="AKIJ01000004">
    <property type="protein sequence ID" value="KFG25698.1"/>
    <property type="molecule type" value="Genomic_DNA"/>
</dbReference>
<name>A0A086J0N0_NEMA1</name>
<evidence type="ECO:0000313" key="2">
    <source>
        <dbReference type="Proteomes" id="UP000054524"/>
    </source>
</evidence>
<proteinExistence type="predicted"/>
<dbReference type="AlphaFoldDB" id="A0A086J0N0"/>
<dbReference type="HOGENOM" id="CLU_069860_0_0_1"/>